<evidence type="ECO:0000256" key="2">
    <source>
        <dbReference type="SAM" id="SignalP"/>
    </source>
</evidence>
<feature type="region of interest" description="Disordered" evidence="1">
    <location>
        <begin position="73"/>
        <end position="125"/>
    </location>
</feature>
<comment type="caution">
    <text evidence="3">The sequence shown here is derived from an EMBL/GenBank/DDBJ whole genome shotgun (WGS) entry which is preliminary data.</text>
</comment>
<dbReference type="InterPro" id="IPR019198">
    <property type="entry name" value="Beta_propeller_containing"/>
</dbReference>
<accession>A0A2T4UI53</accession>
<dbReference type="RefSeq" id="WP_107567358.1">
    <property type="nucleotide sequence ID" value="NZ_PYYB01000001.1"/>
</dbReference>
<gene>
    <name evidence="3" type="ORF">C7Y72_04280</name>
</gene>
<dbReference type="AlphaFoldDB" id="A0A2T4UI53"/>
<dbReference type="OrthoDB" id="9778998at2"/>
<dbReference type="EMBL" id="PYYB01000001">
    <property type="protein sequence ID" value="PTL58921.1"/>
    <property type="molecule type" value="Genomic_DNA"/>
</dbReference>
<organism evidence="3 4">
    <name type="scientific">Paraconexibacter algicola</name>
    <dbReference type="NCBI Taxonomy" id="2133960"/>
    <lineage>
        <taxon>Bacteria</taxon>
        <taxon>Bacillati</taxon>
        <taxon>Actinomycetota</taxon>
        <taxon>Thermoleophilia</taxon>
        <taxon>Solirubrobacterales</taxon>
        <taxon>Paraconexibacteraceae</taxon>
        <taxon>Paraconexibacter</taxon>
    </lineage>
</organism>
<evidence type="ECO:0000256" key="1">
    <source>
        <dbReference type="SAM" id="MobiDB-lite"/>
    </source>
</evidence>
<evidence type="ECO:0000313" key="4">
    <source>
        <dbReference type="Proteomes" id="UP000240739"/>
    </source>
</evidence>
<sequence length="684" mass="71532">MGRAHTGRRALTAALLAVTALGIAPHAVADAATKKRTATARLAPFDSCADLVAYARANALAHPSTVAVTFPSSAQAPGGGVAEDGAARPLPAAAPTAATPDAGTTAEPDFSGTNNQEAGVDEPDTVKTDGRRIFTLGGGRLQAVAVSADGRPSIRGSLDLGDAGIAYGGELLLHGNRLLVLGTRSGFSAQDAAKPTAARRSVAFPGTYRSSAVILEVDVRDPAAMTVVRSLTVDGSYVSARATGDVARVVITSPPAPVEIQPASSQEEYETRRREAIRNAPVDGFRPKVAITRNGQTTVRGALPCSAIRHPRVFSGLDTTSVFTIDLDKGLPEAEVDAVLGGGDTVYASTSGLYVASNRWDEQFETTGRPGLGTTTTQLHRFATGERTSTTYRASGSVRGYLLNQFSLSEHRGVLRVATTEDPVSFGDAQTESSSTLTVLDERDGVLTPIGRVGGLGRGERIYSARFVDDVAYVVTFRQVDPLYTVDLRDPRAPKVLGELKILGYSAYLHPVGEDTILGIGQDASPQGRRQGTQLSLFDVSDLRNPRLLHQAKVGGSSSSSVEYDHRAFLWWAPRRTAVLPVTLDDGAGFRQATTAPAPAPAIAPAPRPPFAGVLGYRVTRANGIGALGRMSDPGDGRSFSGGITRTLVFGGRLVTISDRGVGVGSLGDFKRSGFVAFPTSDGS</sequence>
<dbReference type="Proteomes" id="UP000240739">
    <property type="component" value="Unassembled WGS sequence"/>
</dbReference>
<dbReference type="Pfam" id="PF09826">
    <property type="entry name" value="Beta_propel"/>
    <property type="match status" value="1"/>
</dbReference>
<feature type="signal peptide" evidence="2">
    <location>
        <begin position="1"/>
        <end position="29"/>
    </location>
</feature>
<name>A0A2T4UI53_9ACTN</name>
<keyword evidence="4" id="KW-1185">Reference proteome</keyword>
<feature type="chain" id="PRO_5038663232" description="Beta propeller domain-containing protein" evidence="2">
    <location>
        <begin position="30"/>
        <end position="684"/>
    </location>
</feature>
<feature type="compositionally biased region" description="Low complexity" evidence="1">
    <location>
        <begin position="83"/>
        <end position="108"/>
    </location>
</feature>
<keyword evidence="2" id="KW-0732">Signal</keyword>
<protein>
    <recommendedName>
        <fullName evidence="5">Beta propeller domain-containing protein</fullName>
    </recommendedName>
</protein>
<evidence type="ECO:0000313" key="3">
    <source>
        <dbReference type="EMBL" id="PTL58921.1"/>
    </source>
</evidence>
<reference evidence="3 4" key="1">
    <citation type="submission" date="2018-03" db="EMBL/GenBank/DDBJ databases">
        <title>Aquarubrobacter algicola gen. nov., sp. nov., a novel actinobacterium isolated from shallow eutrophic lake during the end of cyanobacterial harmful algal blooms.</title>
        <authorList>
            <person name="Chun S.J."/>
        </authorList>
    </citation>
    <scope>NUCLEOTIDE SEQUENCE [LARGE SCALE GENOMIC DNA]</scope>
    <source>
        <strain evidence="3 4">Seoho-28</strain>
    </source>
</reference>
<proteinExistence type="predicted"/>
<evidence type="ECO:0008006" key="5">
    <source>
        <dbReference type="Google" id="ProtNLM"/>
    </source>
</evidence>